<dbReference type="Proteomes" id="UP000020529">
    <property type="component" value="Unassembled WGS sequence"/>
</dbReference>
<sequence length="284" mass="32424">MKKLGIFKYEYVGERAIQSGFTELDKITFGWKKGELIVIGGRPAMGKTALAISLVRNIAILNRTPIAYFSLEMSTVQFMNRFLSNVSNVEINHAELYSEKEQALLDDAEKIIEDAPIFLDDTPALSIQELRTKASRLVREHQVKLIIIDYLQLMNTSGMSYSNREEEVSVITRSLKALAMELNIPIIAFSQLNRGKESREGIEGKRPQLSDLRESRTIEQDADMICFIHRPEYYKIYQDEKENDLHGMAEIIVAKNRNGKTGNTLLKFSSQFARFDNIADNIIH</sequence>
<dbReference type="CDD" id="cd00984">
    <property type="entry name" value="DnaB_C"/>
    <property type="match status" value="1"/>
</dbReference>
<name>A0A015UTH0_BACFG</name>
<keyword evidence="2" id="KW-0547">Nucleotide-binding</keyword>
<keyword evidence="2" id="KW-0378">Hydrolase</keyword>
<reference evidence="2 3" key="1">
    <citation type="submission" date="2014-02" db="EMBL/GenBank/DDBJ databases">
        <authorList>
            <person name="Sears C."/>
            <person name="Carroll K."/>
            <person name="Sack B.R."/>
            <person name="Qadri F."/>
            <person name="Myers L.L."/>
            <person name="Chung G.-T."/>
            <person name="Escheverria P."/>
            <person name="Fraser C.M."/>
            <person name="Sadzewicz L."/>
            <person name="Shefchek K.A."/>
            <person name="Tallon L."/>
            <person name="Das S.P."/>
            <person name="Daugherty S."/>
            <person name="Mongodin E.F."/>
        </authorList>
    </citation>
    <scope>NUCLEOTIDE SEQUENCE [LARGE SCALE GENOMIC DNA]</scope>
    <source>
        <strain evidence="3">3988T(B)14</strain>
    </source>
</reference>
<dbReference type="EMBL" id="JGCY01000012">
    <property type="protein sequence ID" value="EXY77083.1"/>
    <property type="molecule type" value="Genomic_DNA"/>
</dbReference>
<protein>
    <submittedName>
        <fullName evidence="2">DnaB-like helicase C terminal domain protein</fullName>
    </submittedName>
</protein>
<gene>
    <name evidence="2" type="ORF">M124_4018</name>
</gene>
<evidence type="ECO:0000259" key="1">
    <source>
        <dbReference type="PROSITE" id="PS51199"/>
    </source>
</evidence>
<dbReference type="GO" id="GO:0006260">
    <property type="term" value="P:DNA replication"/>
    <property type="evidence" value="ECO:0007669"/>
    <property type="project" value="InterPro"/>
</dbReference>
<organism evidence="2 3">
    <name type="scientific">Bacteroides fragilis str. 3988T(B)14</name>
    <dbReference type="NCBI Taxonomy" id="1339315"/>
    <lineage>
        <taxon>Bacteria</taxon>
        <taxon>Pseudomonadati</taxon>
        <taxon>Bacteroidota</taxon>
        <taxon>Bacteroidia</taxon>
        <taxon>Bacteroidales</taxon>
        <taxon>Bacteroidaceae</taxon>
        <taxon>Bacteroides</taxon>
    </lineage>
</organism>
<keyword evidence="2" id="KW-0347">Helicase</keyword>
<dbReference type="PANTHER" id="PTHR30153:SF2">
    <property type="entry name" value="REPLICATIVE DNA HELICASE"/>
    <property type="match status" value="1"/>
</dbReference>
<dbReference type="Gene3D" id="3.40.50.300">
    <property type="entry name" value="P-loop containing nucleotide triphosphate hydrolases"/>
    <property type="match status" value="1"/>
</dbReference>
<dbReference type="PANTHER" id="PTHR30153">
    <property type="entry name" value="REPLICATIVE DNA HELICASE DNAB"/>
    <property type="match status" value="1"/>
</dbReference>
<accession>A0A015UTH0</accession>
<keyword evidence="2" id="KW-0067">ATP-binding</keyword>
<proteinExistence type="predicted"/>
<dbReference type="AlphaFoldDB" id="A0A015UTH0"/>
<feature type="domain" description="SF4 helicase" evidence="1">
    <location>
        <begin position="10"/>
        <end position="282"/>
    </location>
</feature>
<evidence type="ECO:0000313" key="2">
    <source>
        <dbReference type="EMBL" id="EXY77083.1"/>
    </source>
</evidence>
<dbReference type="InterPro" id="IPR007694">
    <property type="entry name" value="DNA_helicase_DnaB-like_C"/>
</dbReference>
<dbReference type="InterPro" id="IPR027417">
    <property type="entry name" value="P-loop_NTPase"/>
</dbReference>
<evidence type="ECO:0000313" key="3">
    <source>
        <dbReference type="Proteomes" id="UP000020529"/>
    </source>
</evidence>
<dbReference type="PATRIC" id="fig|1339315.3.peg.37"/>
<dbReference type="SUPFAM" id="SSF52540">
    <property type="entry name" value="P-loop containing nucleoside triphosphate hydrolases"/>
    <property type="match status" value="1"/>
</dbReference>
<dbReference type="PROSITE" id="PS51199">
    <property type="entry name" value="SF4_HELICASE"/>
    <property type="match status" value="1"/>
</dbReference>
<dbReference type="GO" id="GO:0003678">
    <property type="term" value="F:DNA helicase activity"/>
    <property type="evidence" value="ECO:0007669"/>
    <property type="project" value="InterPro"/>
</dbReference>
<dbReference type="GO" id="GO:0005829">
    <property type="term" value="C:cytosol"/>
    <property type="evidence" value="ECO:0007669"/>
    <property type="project" value="TreeGrafter"/>
</dbReference>
<dbReference type="Pfam" id="PF03796">
    <property type="entry name" value="DnaB_C"/>
    <property type="match status" value="1"/>
</dbReference>
<comment type="caution">
    <text evidence="2">The sequence shown here is derived from an EMBL/GenBank/DDBJ whole genome shotgun (WGS) entry which is preliminary data.</text>
</comment>
<dbReference type="GO" id="GO:0005524">
    <property type="term" value="F:ATP binding"/>
    <property type="evidence" value="ECO:0007669"/>
    <property type="project" value="InterPro"/>
</dbReference>